<evidence type="ECO:0000313" key="2">
    <source>
        <dbReference type="Proteomes" id="UP000261704"/>
    </source>
</evidence>
<dbReference type="EMBL" id="CP032125">
    <property type="protein sequence ID" value="AXX99861.1"/>
    <property type="molecule type" value="Genomic_DNA"/>
</dbReference>
<accession>A0A347ULY3</accession>
<keyword evidence="2" id="KW-1185">Reference proteome</keyword>
<sequence>MPKQSQARALGKASAVFIACSYWILPAYAQSQGYSYSLYGTPGLIDMPTAQSAEDDELAQTFSTFDGQARATLTFQLTPRLSASFRYATLDNFSVTGERTWDRSFDFRYRLIDEGRYRPAIAIGLQDFMGTGLFSAEYIVATKSIGDRLSVTGGIGWGRLGSYNGFSNPLGRLNSGFYTRPGFSGLGGEPNTNAWFRGDAAFFGGVSWAANDRLTLKLEYSSDAYVTESTRGLPADRFVHRSPVNFGLNYRLRPGVDLSASYLYGSVFSVGASFRFNPKHPPAKGSLGRGPVPVKPRISRNVSPADWGTGWIVDDARTARIENILSQLLAAEGMELEALEMSGTTARVRIRNNRYEAMPQAIGRTARLLTQVMPASVEVFKIEPVVNGMVPSVITVRRSDMETLENTSDSAWLSYARAQIDPSSPAEGPQSRPGLYPRLTWGLSPYMDVSFFDPDQPLRADFGAELSGRYEIARGLSLSGALRQPIIGNLDSGRAAGSVLPHVRTDANLYAKADGPLLDHLTLDYYYQPAKNLYGRFTVGYLEKMYGGVSSEILWKPIDSRLAFGLEVNYAKKRDFDQLFGFQDYDVFTGHASAYYAFGNGFHGQLDVGRYLAGDWGATISLDREFRNGWKVGAFATFTNVSFEDFGEGSFDKGIKLTIPISWVTGQPTRRKAVTTIRPLTRDGGARLNVNGRLYETVRELHDPDLKSRWGRFWR</sequence>
<dbReference type="Proteomes" id="UP000261704">
    <property type="component" value="Chromosome"/>
</dbReference>
<proteinExistence type="predicted"/>
<dbReference type="KEGG" id="pamo:BAR1_15415"/>
<protein>
    <submittedName>
        <fullName evidence="1">YjbH domain-containing protein</fullName>
    </submittedName>
</protein>
<dbReference type="AlphaFoldDB" id="A0A347ULY3"/>
<organism evidence="1 2">
    <name type="scientific">Profundibacter amoris</name>
    <dbReference type="NCBI Taxonomy" id="2171755"/>
    <lineage>
        <taxon>Bacteria</taxon>
        <taxon>Pseudomonadati</taxon>
        <taxon>Pseudomonadota</taxon>
        <taxon>Alphaproteobacteria</taxon>
        <taxon>Rhodobacterales</taxon>
        <taxon>Paracoccaceae</taxon>
        <taxon>Profundibacter</taxon>
    </lineage>
</organism>
<name>A0A347ULY3_9RHOB</name>
<gene>
    <name evidence="1" type="ORF">BAR1_15415</name>
</gene>
<dbReference type="OrthoDB" id="19542at2"/>
<dbReference type="InterPro" id="IPR010344">
    <property type="entry name" value="YbjH"/>
</dbReference>
<evidence type="ECO:0000313" key="1">
    <source>
        <dbReference type="EMBL" id="AXX99861.1"/>
    </source>
</evidence>
<dbReference type="Pfam" id="PF06082">
    <property type="entry name" value="YjbH"/>
    <property type="match status" value="1"/>
</dbReference>
<reference evidence="1 2" key="1">
    <citation type="submission" date="2018-09" db="EMBL/GenBank/DDBJ databases">
        <title>Profundibacter amoris BAR1 gen. nov., sp. nov., a new member of the Roseobacter clade isolated at Lokis Castle Vent Field on the Arctic Mid-Oceanic Ridge.</title>
        <authorList>
            <person name="Le Moine Bauer S."/>
            <person name="Sjoeberg A.G."/>
            <person name="L'Haridon S."/>
            <person name="Stokke R."/>
            <person name="Roalkvam I."/>
            <person name="Steen I.H."/>
            <person name="Dahle H."/>
        </authorList>
    </citation>
    <scope>NUCLEOTIDE SEQUENCE [LARGE SCALE GENOMIC DNA]</scope>
    <source>
        <strain evidence="1 2">BAR1</strain>
    </source>
</reference>